<feature type="domain" description="Sulfotransferase" evidence="4">
    <location>
        <begin position="40"/>
        <end position="170"/>
    </location>
</feature>
<dbReference type="EC" id="2.8.2.-" evidence="3"/>
<evidence type="ECO:0000313" key="6">
    <source>
        <dbReference type="Proteomes" id="UP001497482"/>
    </source>
</evidence>
<dbReference type="Proteomes" id="UP001497482">
    <property type="component" value="Chromosome 5"/>
</dbReference>
<name>A0AAV2LX00_KNICA</name>
<evidence type="ECO:0000259" key="4">
    <source>
        <dbReference type="Pfam" id="PF00685"/>
    </source>
</evidence>
<reference evidence="5 6" key="1">
    <citation type="submission" date="2024-04" db="EMBL/GenBank/DDBJ databases">
        <authorList>
            <person name="Waldvogel A.-M."/>
            <person name="Schoenle A."/>
        </authorList>
    </citation>
    <scope>NUCLEOTIDE SEQUENCE [LARGE SCALE GENOMIC DNA]</scope>
</reference>
<dbReference type="Gene3D" id="3.40.50.300">
    <property type="entry name" value="P-loop containing nucleotide triphosphate hydrolases"/>
    <property type="match status" value="2"/>
</dbReference>
<dbReference type="GO" id="GO:0008146">
    <property type="term" value="F:sulfotransferase activity"/>
    <property type="evidence" value="ECO:0007669"/>
    <property type="project" value="InterPro"/>
</dbReference>
<evidence type="ECO:0000256" key="3">
    <source>
        <dbReference type="RuleBase" id="RU361155"/>
    </source>
</evidence>
<organism evidence="5 6">
    <name type="scientific">Knipowitschia caucasica</name>
    <name type="common">Caucasian dwarf goby</name>
    <name type="synonym">Pomatoschistus caucasicus</name>
    <dbReference type="NCBI Taxonomy" id="637954"/>
    <lineage>
        <taxon>Eukaryota</taxon>
        <taxon>Metazoa</taxon>
        <taxon>Chordata</taxon>
        <taxon>Craniata</taxon>
        <taxon>Vertebrata</taxon>
        <taxon>Euteleostomi</taxon>
        <taxon>Actinopterygii</taxon>
        <taxon>Neopterygii</taxon>
        <taxon>Teleostei</taxon>
        <taxon>Neoteleostei</taxon>
        <taxon>Acanthomorphata</taxon>
        <taxon>Gobiaria</taxon>
        <taxon>Gobiiformes</taxon>
        <taxon>Gobioidei</taxon>
        <taxon>Gobiidae</taxon>
        <taxon>Gobiinae</taxon>
        <taxon>Knipowitschia</taxon>
    </lineage>
</organism>
<keyword evidence="6" id="KW-1185">Reference proteome</keyword>
<dbReference type="AlphaFoldDB" id="A0AAV2LX00"/>
<dbReference type="EMBL" id="OZ035827">
    <property type="protein sequence ID" value="CAL1605581.1"/>
    <property type="molecule type" value="Genomic_DNA"/>
</dbReference>
<gene>
    <name evidence="5" type="ORF">KC01_LOCUS32936</name>
</gene>
<dbReference type="SUPFAM" id="SSF52540">
    <property type="entry name" value="P-loop containing nucleoside triphosphate hydrolases"/>
    <property type="match status" value="2"/>
</dbReference>
<comment type="similarity">
    <text evidence="1 3">Belongs to the sulfotransferase 1 family.</text>
</comment>
<accession>A0AAV2LX00</accession>
<protein>
    <recommendedName>
        <fullName evidence="3">Sulfotransferase</fullName>
        <ecNumber evidence="3">2.8.2.-</ecNumber>
    </recommendedName>
</protein>
<dbReference type="PANTHER" id="PTHR11783">
    <property type="entry name" value="SULFOTRANSFERASE SULT"/>
    <property type="match status" value="1"/>
</dbReference>
<dbReference type="Pfam" id="PF00685">
    <property type="entry name" value="Sulfotransfer_1"/>
    <property type="match status" value="1"/>
</dbReference>
<evidence type="ECO:0000256" key="2">
    <source>
        <dbReference type="ARBA" id="ARBA00022679"/>
    </source>
</evidence>
<proteinExistence type="inferred from homology"/>
<evidence type="ECO:0000256" key="1">
    <source>
        <dbReference type="ARBA" id="ARBA00005771"/>
    </source>
</evidence>
<dbReference type="InterPro" id="IPR027417">
    <property type="entry name" value="P-loop_NTPase"/>
</dbReference>
<keyword evidence="2 3" id="KW-0808">Transferase</keyword>
<sequence>MSQQQEKPQRPPLIDFNGVCFSKHFTDNWENVQHFKAKPDDILIATYPKAVVFGSWYNHVNNWWKKKQTYPKIHFMFYEDLIEDSSKEILRLCDFLGLSLSAEELEKVKTTAMFDNMKQNQMISFTTAKLMDQKLSPFLRKGKVGDWKNHFTVGQNEEFDEDYRKKMEDSQVVFWTCV</sequence>
<evidence type="ECO:0000313" key="5">
    <source>
        <dbReference type="EMBL" id="CAL1605581.1"/>
    </source>
</evidence>
<dbReference type="InterPro" id="IPR000863">
    <property type="entry name" value="Sulfotransferase_dom"/>
</dbReference>